<keyword evidence="1" id="KW-0812">Transmembrane</keyword>
<evidence type="ECO:0008006" key="3">
    <source>
        <dbReference type="Google" id="ProtNLM"/>
    </source>
</evidence>
<dbReference type="EMBL" id="FPHF01000029">
    <property type="protein sequence ID" value="SFV55630.1"/>
    <property type="molecule type" value="Genomic_DNA"/>
</dbReference>
<dbReference type="AlphaFoldDB" id="A0A1W1BPY5"/>
<accession>A0A1W1BPY5</accession>
<feature type="transmembrane region" description="Helical" evidence="1">
    <location>
        <begin position="167"/>
        <end position="187"/>
    </location>
</feature>
<feature type="transmembrane region" description="Helical" evidence="1">
    <location>
        <begin position="308"/>
        <end position="333"/>
    </location>
</feature>
<evidence type="ECO:0000313" key="2">
    <source>
        <dbReference type="EMBL" id="SFV55630.1"/>
    </source>
</evidence>
<name>A0A1W1BPY5_9ZZZZ</name>
<reference evidence="2" key="1">
    <citation type="submission" date="2016-10" db="EMBL/GenBank/DDBJ databases">
        <authorList>
            <person name="de Groot N.N."/>
        </authorList>
    </citation>
    <scope>NUCLEOTIDE SEQUENCE</scope>
</reference>
<proteinExistence type="predicted"/>
<feature type="transmembrane region" description="Helical" evidence="1">
    <location>
        <begin position="116"/>
        <end position="133"/>
    </location>
</feature>
<keyword evidence="1" id="KW-1133">Transmembrane helix</keyword>
<feature type="transmembrane region" description="Helical" evidence="1">
    <location>
        <begin position="256"/>
        <end position="274"/>
    </location>
</feature>
<evidence type="ECO:0000256" key="1">
    <source>
        <dbReference type="SAM" id="Phobius"/>
    </source>
</evidence>
<feature type="transmembrane region" description="Helical" evidence="1">
    <location>
        <begin position="339"/>
        <end position="359"/>
    </location>
</feature>
<keyword evidence="1" id="KW-0472">Membrane</keyword>
<sequence>MHRDGHWFMQTLFNEPDYYKGPLHFILLRVGFILFGTHSMFALVYMNFFGLILLAILLFRFLKTSLDDKGWAFFYALSVVLSVGVYSHSFASQMEAELVILYGITLYLLDKVDRHTSMSNLLLLWAVIGLAGWLKSPAYSLFLGLSVLLYWTLTAQIKTRALEWKNYIAIAFGIGISIAGYLPIFFYDGDAFINTYILRESLSKGSNGVPWTTAFFPIFTYFLAPFMFVAIFSYGLSFYKTLFKKKAILGKEERRLVKLGVALSAPTLLFFTFHPYRGDIYALPIVSATMLMAYVFFRAYLNEYERVYIFLMRLSSYVLSLVPLLVIALYLRLAPMPEWWSPLLFPLALFTLVFTLWFVHSESKKVLEKSPLMLSLAFIPLLLTLSLMLQSFGKGEIKGLQEYVKMNKITKPLGDYNLYKNYWNQYGALNFWAGVDVVGLFSKEELALFIIDGGSVIVEGDNRLEEFEQNLPEHLSMKDFDIYLWKRWLTHGKGPNGESKFVQYFKSKNIADIQKNYYILKLKRD</sequence>
<feature type="transmembrane region" description="Helical" evidence="1">
    <location>
        <begin position="26"/>
        <end position="59"/>
    </location>
</feature>
<organism evidence="2">
    <name type="scientific">hydrothermal vent metagenome</name>
    <dbReference type="NCBI Taxonomy" id="652676"/>
    <lineage>
        <taxon>unclassified sequences</taxon>
        <taxon>metagenomes</taxon>
        <taxon>ecological metagenomes</taxon>
    </lineage>
</organism>
<feature type="transmembrane region" description="Helical" evidence="1">
    <location>
        <begin position="371"/>
        <end position="389"/>
    </location>
</feature>
<protein>
    <recommendedName>
        <fullName evidence="3">Glycosyltransferase RgtA/B/C/D-like domain-containing protein</fullName>
    </recommendedName>
</protein>
<gene>
    <name evidence="2" type="ORF">MNB_SM-4-1530</name>
</gene>
<feature type="transmembrane region" description="Helical" evidence="1">
    <location>
        <begin position="214"/>
        <end position="236"/>
    </location>
</feature>
<feature type="transmembrane region" description="Helical" evidence="1">
    <location>
        <begin position="71"/>
        <end position="87"/>
    </location>
</feature>
<feature type="transmembrane region" description="Helical" evidence="1">
    <location>
        <begin position="280"/>
        <end position="301"/>
    </location>
</feature>